<dbReference type="Proteomes" id="UP000789525">
    <property type="component" value="Unassembled WGS sequence"/>
</dbReference>
<accession>A0ACA9M4W4</accession>
<proteinExistence type="predicted"/>
<reference evidence="1" key="1">
    <citation type="submission" date="2021-06" db="EMBL/GenBank/DDBJ databases">
        <authorList>
            <person name="Kallberg Y."/>
            <person name="Tangrot J."/>
            <person name="Rosling A."/>
        </authorList>
    </citation>
    <scope>NUCLEOTIDE SEQUENCE</scope>
    <source>
        <strain evidence="1">CL356</strain>
    </source>
</reference>
<sequence length="882" mass="97642">MELQGILGDGEGDMRRFGVNERNDEDGLESPEEVVRGYISLAEGMRRVGDLNGAVASYLEALELLIDSQDNRTEVAEDVSDSDTAREGDDLDVVALMAKMDDFCREIAAPVLHEIYVPHHLAPQTLNDIRQLASAIYHNRRDIFGKADPETLESLRLLMMMLFVIGRWTDAIDHGREYLRLTSMITEHTDVHERMEVKRVLGLMLRELDATEQKEAQMHLDEVYRFRKDELGRTHEKTIRSLFDLSTVNESLDNLEDMVAMFEVVVDECIGELGEGHPRTLLCLSHLILLFDKVGREDDASDMQATLSQRLEEAREKRHGDLFLAMANQALFLVELEELDEAEAVYQRLTNLYSTSLSESHPDRIRIMEQYAQFMQSIGEVPSATEVRGRVVETLKKTLGPQHPQTLRSTFDLASCLGASSQFPQARTLLEEVVTGYQEMLGAECGKVVEALQATGVILVQLGELVQAREVHEQIVEKLTAKYGESDEKTIAAFVSLAGVIWSSGMETEGLAMEVKAIELQKSVLGPKHPTTLQTIHNHAVTLQSIGRYSTSLALLKEVHAARKDVLGDAHTHTIASLYSIAVSLEGLGQNEEAVKTVEVVVEDEEGVGLVREEVRRVQNFMTGTIQSDGGMQGNINPLFLEDAATMNTTVIAEIMRIDRSLSARYKFDRDFEDSPTNVTSNTTNIEPPVPLYNATEIIGIPDVMLQLRRSAEFTNAAYCSSKAVQDWQCGPTCDALGNITVFFTGGDNQLTPNFYVAYDPSIESVVLAQQGTDPTQILSLSVDADFGQDPLNTTFFTNAPPNTMVHGGFQKAFLRTVDDVSTQVQYGLSTFNSSKLLVTGHSLGAAISVMNGIYLTQLLGPQVEVTTQVFGLPRAGNSVWA</sequence>
<organism evidence="1 2">
    <name type="scientific">Acaulospora colombiana</name>
    <dbReference type="NCBI Taxonomy" id="27376"/>
    <lineage>
        <taxon>Eukaryota</taxon>
        <taxon>Fungi</taxon>
        <taxon>Fungi incertae sedis</taxon>
        <taxon>Mucoromycota</taxon>
        <taxon>Glomeromycotina</taxon>
        <taxon>Glomeromycetes</taxon>
        <taxon>Diversisporales</taxon>
        <taxon>Acaulosporaceae</taxon>
        <taxon>Acaulospora</taxon>
    </lineage>
</organism>
<keyword evidence="2" id="KW-1185">Reference proteome</keyword>
<comment type="caution">
    <text evidence="1">The sequence shown here is derived from an EMBL/GenBank/DDBJ whole genome shotgun (WGS) entry which is preliminary data.</text>
</comment>
<gene>
    <name evidence="1" type="ORF">ACOLOM_LOCUS5553</name>
</gene>
<protein>
    <submittedName>
        <fullName evidence="1">9013_t:CDS:1</fullName>
    </submittedName>
</protein>
<dbReference type="EMBL" id="CAJVPT010010350">
    <property type="protein sequence ID" value="CAG8569604.1"/>
    <property type="molecule type" value="Genomic_DNA"/>
</dbReference>
<name>A0ACA9M4W4_9GLOM</name>
<evidence type="ECO:0000313" key="2">
    <source>
        <dbReference type="Proteomes" id="UP000789525"/>
    </source>
</evidence>
<evidence type="ECO:0000313" key="1">
    <source>
        <dbReference type="EMBL" id="CAG8569604.1"/>
    </source>
</evidence>